<accession>A0ABM5PB61</accession>
<dbReference type="InterPro" id="IPR036163">
    <property type="entry name" value="HMA_dom_sf"/>
</dbReference>
<dbReference type="CDD" id="cd00371">
    <property type="entry name" value="HMA"/>
    <property type="match status" value="1"/>
</dbReference>
<evidence type="ECO:0000259" key="2">
    <source>
        <dbReference type="PROSITE" id="PS50846"/>
    </source>
</evidence>
<dbReference type="InterPro" id="IPR017969">
    <property type="entry name" value="Heavy-metal-associated_CS"/>
</dbReference>
<keyword evidence="4" id="KW-1185">Reference proteome</keyword>
<gene>
    <name evidence="3" type="ORF">F543_7910</name>
</gene>
<reference evidence="3 4" key="1">
    <citation type="submission" date="2013-12" db="EMBL/GenBank/DDBJ databases">
        <title>Annotation of the Bibersteinia trehalosi USDA-ARS-USMARC-189 complete genome.</title>
        <authorList>
            <person name="Harhay G.P."/>
            <person name="McVey S."/>
            <person name="Clawson M.L."/>
            <person name="Bono J."/>
            <person name="Heaton M.P."/>
            <person name="Chitko-Mckown C.G."/>
            <person name="Harhay D.M."/>
            <person name="Smith T.P.L."/>
        </authorList>
    </citation>
    <scope>NUCLEOTIDE SEQUENCE [LARGE SCALE GENOMIC DNA]</scope>
    <source>
        <strain evidence="3 4">USDA-ARS-USMARC-189</strain>
    </source>
</reference>
<sequence length="84" mass="9526">MKEQQYLLNGLHCAACVRRVETVVKRLENVEYVSVNLADQTAFVQGDICANQVIAAITKIGFGAELLESEQERRVKQQQQTKKF</sequence>
<dbReference type="Pfam" id="PF00403">
    <property type="entry name" value="HMA"/>
    <property type="match status" value="1"/>
</dbReference>
<dbReference type="Proteomes" id="UP000019092">
    <property type="component" value="Chromosome"/>
</dbReference>
<organism evidence="3 4">
    <name type="scientific">Bibersteinia trehalosi USDA-ARS-USMARC-189</name>
    <dbReference type="NCBI Taxonomy" id="1263831"/>
    <lineage>
        <taxon>Bacteria</taxon>
        <taxon>Pseudomonadati</taxon>
        <taxon>Pseudomonadota</taxon>
        <taxon>Gammaproteobacteria</taxon>
        <taxon>Pasteurellales</taxon>
        <taxon>Pasteurellaceae</taxon>
        <taxon>Bibersteinia</taxon>
    </lineage>
</organism>
<name>A0ABM5PB61_BIBTR</name>
<evidence type="ECO:0000313" key="3">
    <source>
        <dbReference type="EMBL" id="AHG83655.1"/>
    </source>
</evidence>
<dbReference type="InterPro" id="IPR006121">
    <property type="entry name" value="HMA_dom"/>
</dbReference>
<dbReference type="PROSITE" id="PS50846">
    <property type="entry name" value="HMA_2"/>
    <property type="match status" value="1"/>
</dbReference>
<feature type="domain" description="HMA" evidence="2">
    <location>
        <begin position="2"/>
        <end position="65"/>
    </location>
</feature>
<keyword evidence="1" id="KW-0479">Metal-binding</keyword>
<dbReference type="SUPFAM" id="SSF55008">
    <property type="entry name" value="HMA, heavy metal-associated domain"/>
    <property type="match status" value="1"/>
</dbReference>
<dbReference type="Gene3D" id="3.30.70.100">
    <property type="match status" value="1"/>
</dbReference>
<evidence type="ECO:0000313" key="4">
    <source>
        <dbReference type="Proteomes" id="UP000019092"/>
    </source>
</evidence>
<protein>
    <submittedName>
        <fullName evidence="3">Copper-transporting P-type ATPase</fullName>
    </submittedName>
</protein>
<dbReference type="RefSeq" id="WP_051410824.1">
    <property type="nucleotide sequence ID" value="NZ_CP006955.1"/>
</dbReference>
<dbReference type="PROSITE" id="PS01047">
    <property type="entry name" value="HMA_1"/>
    <property type="match status" value="1"/>
</dbReference>
<proteinExistence type="predicted"/>
<evidence type="ECO:0000256" key="1">
    <source>
        <dbReference type="ARBA" id="ARBA00022723"/>
    </source>
</evidence>
<dbReference type="EMBL" id="CP006955">
    <property type="protein sequence ID" value="AHG83655.1"/>
    <property type="molecule type" value="Genomic_DNA"/>
</dbReference>